<dbReference type="GO" id="GO:0006260">
    <property type="term" value="P:DNA replication"/>
    <property type="evidence" value="ECO:0007669"/>
    <property type="project" value="InterPro"/>
</dbReference>
<dbReference type="GO" id="GO:0033202">
    <property type="term" value="C:DNA helicase complex"/>
    <property type="evidence" value="ECO:0007669"/>
    <property type="project" value="TreeGrafter"/>
</dbReference>
<evidence type="ECO:0000256" key="4">
    <source>
        <dbReference type="ARBA" id="ARBA00022806"/>
    </source>
</evidence>
<dbReference type="GO" id="GO:0000725">
    <property type="term" value="P:recombinational repair"/>
    <property type="evidence" value="ECO:0007669"/>
    <property type="project" value="TreeGrafter"/>
</dbReference>
<organism evidence="15 16">
    <name type="scientific">Leuconostoc suionicum</name>
    <dbReference type="NCBI Taxonomy" id="1511761"/>
    <lineage>
        <taxon>Bacteria</taxon>
        <taxon>Bacillati</taxon>
        <taxon>Bacillota</taxon>
        <taxon>Bacilli</taxon>
        <taxon>Lactobacillales</taxon>
        <taxon>Lactobacillaceae</taxon>
        <taxon>Leuconostoc</taxon>
    </lineage>
</organism>
<evidence type="ECO:0000256" key="7">
    <source>
        <dbReference type="ARBA" id="ARBA00023235"/>
    </source>
</evidence>
<dbReference type="EMBL" id="OKQU01000001">
    <property type="protein sequence ID" value="SPE07246.1"/>
    <property type="molecule type" value="Genomic_DNA"/>
</dbReference>
<dbReference type="CDD" id="cd18807">
    <property type="entry name" value="SF1_C_UvrD"/>
    <property type="match status" value="1"/>
</dbReference>
<dbReference type="InterPro" id="IPR014017">
    <property type="entry name" value="DNA_helicase_UvrD-like_C"/>
</dbReference>
<keyword evidence="2 10" id="KW-0547">Nucleotide-binding</keyword>
<dbReference type="Pfam" id="PF00580">
    <property type="entry name" value="UvrD-helicase"/>
    <property type="match status" value="1"/>
</dbReference>
<accession>A0A2N9KAC0</accession>
<evidence type="ECO:0000256" key="6">
    <source>
        <dbReference type="ARBA" id="ARBA00023125"/>
    </source>
</evidence>
<dbReference type="GO" id="GO:0005524">
    <property type="term" value="F:ATP binding"/>
    <property type="evidence" value="ECO:0007669"/>
    <property type="project" value="UniProtKB-UniRule"/>
</dbReference>
<keyword evidence="7" id="KW-0413">Isomerase</keyword>
<evidence type="ECO:0000256" key="1">
    <source>
        <dbReference type="ARBA" id="ARBA00009922"/>
    </source>
</evidence>
<evidence type="ECO:0000313" key="16">
    <source>
        <dbReference type="Proteomes" id="UP000237923"/>
    </source>
</evidence>
<dbReference type="PANTHER" id="PTHR11070:SF2">
    <property type="entry name" value="ATP-DEPENDENT DNA HELICASE SRS2"/>
    <property type="match status" value="1"/>
</dbReference>
<dbReference type="CDD" id="cd17932">
    <property type="entry name" value="DEXQc_UvrD"/>
    <property type="match status" value="1"/>
</dbReference>
<evidence type="ECO:0000256" key="9">
    <source>
        <dbReference type="ARBA" id="ARBA00048988"/>
    </source>
</evidence>
<dbReference type="GO" id="GO:0016787">
    <property type="term" value="F:hydrolase activity"/>
    <property type="evidence" value="ECO:0007669"/>
    <property type="project" value="UniProtKB-UniRule"/>
</dbReference>
<dbReference type="GO" id="GO:0003677">
    <property type="term" value="F:DNA binding"/>
    <property type="evidence" value="ECO:0007669"/>
    <property type="project" value="UniProtKB-KW"/>
</dbReference>
<dbReference type="NCBIfam" id="TIGR01073">
    <property type="entry name" value="pcrA"/>
    <property type="match status" value="1"/>
</dbReference>
<dbReference type="Gene3D" id="1.10.486.10">
    <property type="entry name" value="PCRA, domain 4"/>
    <property type="match status" value="1"/>
</dbReference>
<dbReference type="Proteomes" id="UP000239237">
    <property type="component" value="Unassembled WGS sequence"/>
</dbReference>
<dbReference type="InterPro" id="IPR013986">
    <property type="entry name" value="DExx_box_DNA_helicase_dom_sf"/>
</dbReference>
<evidence type="ECO:0000256" key="10">
    <source>
        <dbReference type="PROSITE-ProRule" id="PRU00560"/>
    </source>
</evidence>
<name>A0A2N9KAC0_9LACO</name>
<protein>
    <recommendedName>
        <fullName evidence="11">ATP-dependent DNA helicase</fullName>
        <ecNumber evidence="11">5.6.2.4</ecNumber>
    </recommendedName>
</protein>
<reference evidence="14 17" key="1">
    <citation type="submission" date="2018-02" db="EMBL/GenBank/DDBJ databases">
        <authorList>
            <person name="Rodrigo-Torres L."/>
            <person name="Arahal R. D."/>
            <person name="Lucena T."/>
        </authorList>
    </citation>
    <scope>NUCLEOTIDE SEQUENCE [LARGE SCALE GENOMIC DNA]</scope>
    <source>
        <strain evidence="14 17">CECT 8486</strain>
    </source>
</reference>
<evidence type="ECO:0000256" key="2">
    <source>
        <dbReference type="ARBA" id="ARBA00022741"/>
    </source>
</evidence>
<comment type="similarity">
    <text evidence="1 11">Belongs to the helicase family. UvrD subfamily.</text>
</comment>
<evidence type="ECO:0000256" key="8">
    <source>
        <dbReference type="ARBA" id="ARBA00034617"/>
    </source>
</evidence>
<reference evidence="15 16" key="2">
    <citation type="submission" date="2018-02" db="EMBL/GenBank/DDBJ databases">
        <authorList>
            <person name="Cohen D.B."/>
            <person name="Kent A.D."/>
        </authorList>
    </citation>
    <scope>NUCLEOTIDE SEQUENCE [LARGE SCALE GENOMIC DNA]</scope>
    <source>
        <strain evidence="15 16">CECT 9216</strain>
    </source>
</reference>
<evidence type="ECO:0000256" key="11">
    <source>
        <dbReference type="RuleBase" id="RU364053"/>
    </source>
</evidence>
<dbReference type="SUPFAM" id="SSF52540">
    <property type="entry name" value="P-loop containing nucleoside triphosphate hydrolases"/>
    <property type="match status" value="1"/>
</dbReference>
<dbReference type="InterPro" id="IPR014016">
    <property type="entry name" value="UvrD-like_ATP-bd"/>
</dbReference>
<feature type="domain" description="UvrD-like helicase ATP-binding" evidence="12">
    <location>
        <begin position="25"/>
        <end position="305"/>
    </location>
</feature>
<dbReference type="InterPro" id="IPR027417">
    <property type="entry name" value="P-loop_NTPase"/>
</dbReference>
<evidence type="ECO:0000256" key="3">
    <source>
        <dbReference type="ARBA" id="ARBA00022801"/>
    </source>
</evidence>
<dbReference type="Pfam" id="PF13361">
    <property type="entry name" value="UvrD_C"/>
    <property type="match status" value="1"/>
</dbReference>
<evidence type="ECO:0000259" key="13">
    <source>
        <dbReference type="PROSITE" id="PS51217"/>
    </source>
</evidence>
<dbReference type="PROSITE" id="PS51217">
    <property type="entry name" value="UVRD_HELICASE_CTER"/>
    <property type="match status" value="1"/>
</dbReference>
<keyword evidence="17" id="KW-1185">Reference proteome</keyword>
<dbReference type="Gene3D" id="3.40.50.300">
    <property type="entry name" value="P-loop containing nucleotide triphosphate hydrolases"/>
    <property type="match status" value="2"/>
</dbReference>
<dbReference type="GO" id="GO:0043138">
    <property type="term" value="F:3'-5' DNA helicase activity"/>
    <property type="evidence" value="ECO:0007669"/>
    <property type="project" value="UniProtKB-EC"/>
</dbReference>
<dbReference type="FunFam" id="1.10.486.10:FF:000003">
    <property type="entry name" value="ATP-dependent DNA helicase"/>
    <property type="match status" value="1"/>
</dbReference>
<proteinExistence type="inferred from homology"/>
<dbReference type="GO" id="GO:0005829">
    <property type="term" value="C:cytosol"/>
    <property type="evidence" value="ECO:0007669"/>
    <property type="project" value="TreeGrafter"/>
</dbReference>
<dbReference type="AlphaFoldDB" id="A0A2N9KAC0"/>
<dbReference type="InterPro" id="IPR005751">
    <property type="entry name" value="ATP-dep_DNA_helicase_PcrA"/>
</dbReference>
<dbReference type="Proteomes" id="UP000237923">
    <property type="component" value="Unassembled WGS sequence"/>
</dbReference>
<feature type="domain" description="UvrD-like helicase C-terminal" evidence="13">
    <location>
        <begin position="306"/>
        <end position="587"/>
    </location>
</feature>
<sequence>MKNGKIKEVIFTSKDIKMPIETLIQGMNDKQSEAVQTTEGPLLIMAGAGSGKTRVLTHRIAHLVQDKNVYPWRILAITFTNKAAREMRERIAQLVDPEIAREIWVSTFHAMAVRILRRDGERIGLARNFTIIDTSAQRTLMKRVINDLNLDTNQYDPRTILGTVSNAKNDMLTAKAYAKQAGNVYEETVAEVYAAYQAELRRAQSVDFDDLIMSTIDLFKQAPDVLERYQNQFEYLHVDEYQDTNDAQYTIVNLLAKRSRNLAVVGDADQSIYGWRGANMNNILNFEKDYPDAHTVLLEQNYRSTQNILDAANAVINNNNERIDKSLWTENGKGDKITYYRAQTERDEANFVLANIQKSRQEKNAAYSDFAVLYRTNAQSRGIEEALVKANMPYTMVGGHKFYERKEILDIMSYMNLMTNPADNAAFERVVNEPKRGIGATSINRLRDFANRMNLSYMGAIENIELAPEITAKAASKLIQFAEMMHNLRQQTEFLTVTELAELAMTKSGYRQKLAEKNDPESQGRLENLEEFLSVTKEFDSKYNPDDPESVDPMTDFLSSTALMSDLDDFEEGDGAVTLMTLHAAKGLEFPVVFLVGMEEGIFPLSRAMMDDDQLEEERRLAYVGITRAMKKLYLTNTFSRLLYGRTQANEPSRFIDEISSELLDTQYGGISSSSNDRAFPFDKKMQRATATTYKAASPVTKITAGTTGADSMVWQPGDKVSHKKWGIGTIVSVSGSAQDQELKVAFPSEGVKQLLAAFAPIKRAE</sequence>
<dbReference type="Pfam" id="PF21196">
    <property type="entry name" value="PcrA_UvrD_tudor"/>
    <property type="match status" value="1"/>
</dbReference>
<evidence type="ECO:0000259" key="12">
    <source>
        <dbReference type="PROSITE" id="PS51198"/>
    </source>
</evidence>
<dbReference type="FunFam" id="1.10.10.160:FF:000001">
    <property type="entry name" value="ATP-dependent DNA helicase"/>
    <property type="match status" value="1"/>
</dbReference>
<gene>
    <name evidence="15" type="primary">pcrA</name>
    <name evidence="14" type="ORF">LES8486_00963</name>
    <name evidence="15" type="ORF">LES9216_01110</name>
</gene>
<keyword evidence="4 10" id="KW-0347">Helicase</keyword>
<dbReference type="Gene3D" id="1.10.10.160">
    <property type="match status" value="1"/>
</dbReference>
<dbReference type="GO" id="GO:0009314">
    <property type="term" value="P:response to radiation"/>
    <property type="evidence" value="ECO:0007669"/>
    <property type="project" value="UniProtKB-ARBA"/>
</dbReference>
<dbReference type="PANTHER" id="PTHR11070">
    <property type="entry name" value="UVRD / RECB / PCRA DNA HELICASE FAMILY MEMBER"/>
    <property type="match status" value="1"/>
</dbReference>
<keyword evidence="3 10" id="KW-0378">Hydrolase</keyword>
<keyword evidence="5 10" id="KW-0067">ATP-binding</keyword>
<evidence type="ECO:0000313" key="17">
    <source>
        <dbReference type="Proteomes" id="UP000239237"/>
    </source>
</evidence>
<evidence type="ECO:0000256" key="5">
    <source>
        <dbReference type="ARBA" id="ARBA00022840"/>
    </source>
</evidence>
<dbReference type="InterPro" id="IPR000212">
    <property type="entry name" value="DNA_helicase_UvrD/REP"/>
</dbReference>
<dbReference type="EC" id="5.6.2.4" evidence="11"/>
<comment type="catalytic activity">
    <reaction evidence="9 11">
        <text>ATP + H2O = ADP + phosphate + H(+)</text>
        <dbReference type="Rhea" id="RHEA:13065"/>
        <dbReference type="ChEBI" id="CHEBI:15377"/>
        <dbReference type="ChEBI" id="CHEBI:15378"/>
        <dbReference type="ChEBI" id="CHEBI:30616"/>
        <dbReference type="ChEBI" id="CHEBI:43474"/>
        <dbReference type="ChEBI" id="CHEBI:456216"/>
        <dbReference type="EC" id="5.6.2.4"/>
    </reaction>
</comment>
<evidence type="ECO:0000313" key="14">
    <source>
        <dbReference type="EMBL" id="SPD91967.1"/>
    </source>
</evidence>
<evidence type="ECO:0000313" key="15">
    <source>
        <dbReference type="EMBL" id="SPE07246.1"/>
    </source>
</evidence>
<feature type="binding site" evidence="10">
    <location>
        <begin position="46"/>
        <end position="53"/>
    </location>
    <ligand>
        <name>ATP</name>
        <dbReference type="ChEBI" id="CHEBI:30616"/>
    </ligand>
</feature>
<dbReference type="EMBL" id="OKQR01000001">
    <property type="protein sequence ID" value="SPD91967.1"/>
    <property type="molecule type" value="Genomic_DNA"/>
</dbReference>
<comment type="catalytic activity">
    <reaction evidence="8">
        <text>Couples ATP hydrolysis with the unwinding of duplex DNA by translocating in the 3'-5' direction.</text>
        <dbReference type="EC" id="5.6.2.4"/>
    </reaction>
</comment>
<keyword evidence="6 11" id="KW-0238">DNA-binding</keyword>
<dbReference type="PROSITE" id="PS51198">
    <property type="entry name" value="UVRD_HELICASE_ATP_BIND"/>
    <property type="match status" value="1"/>
</dbReference>